<feature type="transmembrane region" description="Helical" evidence="8">
    <location>
        <begin position="102"/>
        <end position="119"/>
    </location>
</feature>
<keyword evidence="3 6" id="KW-0812">Transmembrane</keyword>
<dbReference type="AlphaFoldDB" id="A0A6J4UN41"/>
<dbReference type="GO" id="GO:0055085">
    <property type="term" value="P:transmembrane transport"/>
    <property type="evidence" value="ECO:0007669"/>
    <property type="project" value="InterPro"/>
</dbReference>
<evidence type="ECO:0000256" key="4">
    <source>
        <dbReference type="ARBA" id="ARBA00022989"/>
    </source>
</evidence>
<evidence type="ECO:0000313" key="9">
    <source>
        <dbReference type="EMBL" id="CAA9555072.1"/>
    </source>
</evidence>
<evidence type="ECO:0000256" key="3">
    <source>
        <dbReference type="ARBA" id="ARBA00022692"/>
    </source>
</evidence>
<feature type="region of interest" description="Disordered" evidence="7">
    <location>
        <begin position="294"/>
        <end position="342"/>
    </location>
</feature>
<feature type="transmembrane region" description="Helical" evidence="8">
    <location>
        <begin position="254"/>
        <end position="275"/>
    </location>
</feature>
<gene>
    <name evidence="9" type="ORF">AVDCRST_MAG49-2114</name>
</gene>
<dbReference type="Gene3D" id="1.10.3470.10">
    <property type="entry name" value="ABC transporter involved in vitamin B12 uptake, BtuC"/>
    <property type="match status" value="1"/>
</dbReference>
<feature type="transmembrane region" description="Helical" evidence="8">
    <location>
        <begin position="20"/>
        <end position="45"/>
    </location>
</feature>
<dbReference type="GO" id="GO:0071281">
    <property type="term" value="P:cellular response to iron ion"/>
    <property type="evidence" value="ECO:0007669"/>
    <property type="project" value="UniProtKB-ARBA"/>
</dbReference>
<protein>
    <submittedName>
        <fullName evidence="9">Mn-Zn_transporter_SitD</fullName>
    </submittedName>
</protein>
<dbReference type="PANTHER" id="PTHR30477:SF13">
    <property type="entry name" value="IRON TRANSPORT SYSTEM MEMBRANE PROTEIN HI_0360-RELATED"/>
    <property type="match status" value="1"/>
</dbReference>
<organism evidence="9">
    <name type="scientific">uncultured Thermomicrobiales bacterium</name>
    <dbReference type="NCBI Taxonomy" id="1645740"/>
    <lineage>
        <taxon>Bacteria</taxon>
        <taxon>Pseudomonadati</taxon>
        <taxon>Thermomicrobiota</taxon>
        <taxon>Thermomicrobia</taxon>
        <taxon>Thermomicrobiales</taxon>
        <taxon>environmental samples</taxon>
    </lineage>
</organism>
<feature type="transmembrane region" description="Helical" evidence="8">
    <location>
        <begin position="227"/>
        <end position="248"/>
    </location>
</feature>
<dbReference type="Pfam" id="PF00950">
    <property type="entry name" value="ABC-3"/>
    <property type="match status" value="1"/>
</dbReference>
<keyword evidence="5 8" id="KW-0472">Membrane</keyword>
<dbReference type="SUPFAM" id="SSF81345">
    <property type="entry name" value="ABC transporter involved in vitamin B12 uptake, BtuC"/>
    <property type="match status" value="1"/>
</dbReference>
<feature type="transmembrane region" description="Helical" evidence="8">
    <location>
        <begin position="57"/>
        <end position="90"/>
    </location>
</feature>
<sequence>MSGWGVGGLFDGLLDPLSRTFMQHAFVAIVLVGVICGVTGAFVTLRGLAFMGDALAHAIFPGVVIAFVLGANFLVGALIAAVIVSLLIGAIGQSGRLTNDTAIGVLFAGCFALGVALISRQQTYTRDLSSFLFGTILGVSRSDLALTAAVGATVLLVMGLFRRELTMAAFDRVFAQASGRSLFAYDQLFLLLLSLSIVISIQTVGNILVLAMLVTPAATARLLTDRLGVMVALSALIGGVSGVVGLYVSYYQGIASGASVVLTATALFAVAYLFAPRTGVVTTAVARRLHHPFPERDRFPPAHDDGIDPRALPGAVAAPGAIGDDDPTAADSAAPRRRATPA</sequence>
<comment type="similarity">
    <text evidence="2 6">Belongs to the ABC-3 integral membrane protein family.</text>
</comment>
<reference evidence="9" key="1">
    <citation type="submission" date="2020-02" db="EMBL/GenBank/DDBJ databases">
        <authorList>
            <person name="Meier V. D."/>
        </authorList>
    </citation>
    <scope>NUCLEOTIDE SEQUENCE</scope>
    <source>
        <strain evidence="9">AVDCRST_MAG49</strain>
    </source>
</reference>
<evidence type="ECO:0000256" key="8">
    <source>
        <dbReference type="SAM" id="Phobius"/>
    </source>
</evidence>
<evidence type="ECO:0000256" key="6">
    <source>
        <dbReference type="RuleBase" id="RU003943"/>
    </source>
</evidence>
<keyword evidence="4 8" id="KW-1133">Transmembrane helix</keyword>
<comment type="subcellular location">
    <subcellularLocation>
        <location evidence="6">Cell membrane</location>
        <topology evidence="6">Multi-pass membrane protein</topology>
    </subcellularLocation>
    <subcellularLocation>
        <location evidence="1">Membrane</location>
        <topology evidence="1">Multi-pass membrane protein</topology>
    </subcellularLocation>
</comment>
<dbReference type="CDD" id="cd06550">
    <property type="entry name" value="TM_ABC_iron-siderophores_like"/>
    <property type="match status" value="1"/>
</dbReference>
<dbReference type="GO" id="GO:0043190">
    <property type="term" value="C:ATP-binding cassette (ABC) transporter complex"/>
    <property type="evidence" value="ECO:0007669"/>
    <property type="project" value="InterPro"/>
</dbReference>
<feature type="compositionally biased region" description="Basic and acidic residues" evidence="7">
    <location>
        <begin position="294"/>
        <end position="308"/>
    </location>
</feature>
<evidence type="ECO:0000256" key="2">
    <source>
        <dbReference type="ARBA" id="ARBA00008034"/>
    </source>
</evidence>
<name>A0A6J4UN41_9BACT</name>
<dbReference type="EMBL" id="CADCWG010000144">
    <property type="protein sequence ID" value="CAA9555072.1"/>
    <property type="molecule type" value="Genomic_DNA"/>
</dbReference>
<feature type="transmembrane region" description="Helical" evidence="8">
    <location>
        <begin position="188"/>
        <end position="215"/>
    </location>
</feature>
<evidence type="ECO:0000256" key="5">
    <source>
        <dbReference type="ARBA" id="ARBA00023136"/>
    </source>
</evidence>
<keyword evidence="6" id="KW-0813">Transport</keyword>
<proteinExistence type="inferred from homology"/>
<dbReference type="InterPro" id="IPR037294">
    <property type="entry name" value="ABC_BtuC-like"/>
</dbReference>
<evidence type="ECO:0000256" key="7">
    <source>
        <dbReference type="SAM" id="MobiDB-lite"/>
    </source>
</evidence>
<dbReference type="FunFam" id="1.10.3470.10:FF:000003">
    <property type="entry name" value="Iron ABC transporter permease SitD"/>
    <property type="match status" value="1"/>
</dbReference>
<evidence type="ECO:0000256" key="1">
    <source>
        <dbReference type="ARBA" id="ARBA00004141"/>
    </source>
</evidence>
<dbReference type="PANTHER" id="PTHR30477">
    <property type="entry name" value="ABC-TRANSPORTER METAL-BINDING PROTEIN"/>
    <property type="match status" value="1"/>
</dbReference>
<dbReference type="InterPro" id="IPR001626">
    <property type="entry name" value="ABC_TroCD"/>
</dbReference>
<feature type="transmembrane region" description="Helical" evidence="8">
    <location>
        <begin position="131"/>
        <end position="161"/>
    </location>
</feature>
<accession>A0A6J4UN41</accession>
<dbReference type="GO" id="GO:0010043">
    <property type="term" value="P:response to zinc ion"/>
    <property type="evidence" value="ECO:0007669"/>
    <property type="project" value="TreeGrafter"/>
</dbReference>